<evidence type="ECO:0008006" key="4">
    <source>
        <dbReference type="Google" id="ProtNLM"/>
    </source>
</evidence>
<protein>
    <recommendedName>
        <fullName evidence="4">ROK family protein</fullName>
    </recommendedName>
</protein>
<evidence type="ECO:0000313" key="3">
    <source>
        <dbReference type="Proteomes" id="UP000185628"/>
    </source>
</evidence>
<dbReference type="Gene3D" id="3.30.420.40">
    <property type="match status" value="1"/>
</dbReference>
<evidence type="ECO:0000313" key="2">
    <source>
        <dbReference type="EMBL" id="OKL50112.1"/>
    </source>
</evidence>
<feature type="compositionally biased region" description="Polar residues" evidence="1">
    <location>
        <begin position="8"/>
        <end position="20"/>
    </location>
</feature>
<keyword evidence="3" id="KW-1185">Reference proteome</keyword>
<dbReference type="AlphaFoldDB" id="A0A1Q5PRP4"/>
<dbReference type="Proteomes" id="UP000185628">
    <property type="component" value="Unassembled WGS sequence"/>
</dbReference>
<evidence type="ECO:0000256" key="1">
    <source>
        <dbReference type="SAM" id="MobiDB-lite"/>
    </source>
</evidence>
<proteinExistence type="predicted"/>
<feature type="region of interest" description="Disordered" evidence="1">
    <location>
        <begin position="1"/>
        <end position="20"/>
    </location>
</feature>
<dbReference type="RefSeq" id="WP_222842984.1">
    <property type="nucleotide sequence ID" value="NZ_MQVR01000202.1"/>
</dbReference>
<accession>A0A1Q5PRP4</accession>
<dbReference type="EMBL" id="MQVR01000202">
    <property type="protein sequence ID" value="OKL50112.1"/>
    <property type="molecule type" value="Genomic_DNA"/>
</dbReference>
<feature type="non-terminal residue" evidence="2">
    <location>
        <position position="1"/>
    </location>
</feature>
<organism evidence="2 3">
    <name type="scientific">Bowdeniella nasicola</name>
    <dbReference type="NCBI Taxonomy" id="208480"/>
    <lineage>
        <taxon>Bacteria</taxon>
        <taxon>Bacillati</taxon>
        <taxon>Actinomycetota</taxon>
        <taxon>Actinomycetes</taxon>
        <taxon>Actinomycetales</taxon>
        <taxon>Actinomycetaceae</taxon>
        <taxon>Bowdeniella</taxon>
    </lineage>
</organism>
<dbReference type="SUPFAM" id="SSF53067">
    <property type="entry name" value="Actin-like ATPase domain"/>
    <property type="match status" value="1"/>
</dbReference>
<comment type="caution">
    <text evidence="2">The sequence shown here is derived from an EMBL/GenBank/DDBJ whole genome shotgun (WGS) entry which is preliminary data.</text>
</comment>
<dbReference type="InterPro" id="IPR043129">
    <property type="entry name" value="ATPase_NBD"/>
</dbReference>
<gene>
    <name evidence="2" type="ORF">BSZ39_13085</name>
</gene>
<name>A0A1Q5PRP4_9ACTO</name>
<sequence length="116" mass="12464">NLHLRRASTPSTSRHAANPNNATYTLDCEEPLTSQVLDEFAMALVNVCALLDPEVIVLAGRFSALADFLIPELSRRLEGRVLHVPHLIGESTPIPGALLGASLVAEAEFGPLEQLL</sequence>
<reference evidence="3" key="1">
    <citation type="submission" date="2016-12" db="EMBL/GenBank/DDBJ databases">
        <authorList>
            <person name="Meng X."/>
        </authorList>
    </citation>
    <scope>NUCLEOTIDE SEQUENCE [LARGE SCALE GENOMIC DNA]</scope>
    <source>
        <strain evidence="3">DSM 19116</strain>
    </source>
</reference>